<evidence type="ECO:0000256" key="1">
    <source>
        <dbReference type="SAM" id="MobiDB-lite"/>
    </source>
</evidence>
<feature type="compositionally biased region" description="Polar residues" evidence="1">
    <location>
        <begin position="168"/>
        <end position="184"/>
    </location>
</feature>
<organism evidence="2 3">
    <name type="scientific">Aspergillus calidoustus</name>
    <dbReference type="NCBI Taxonomy" id="454130"/>
    <lineage>
        <taxon>Eukaryota</taxon>
        <taxon>Fungi</taxon>
        <taxon>Dikarya</taxon>
        <taxon>Ascomycota</taxon>
        <taxon>Pezizomycotina</taxon>
        <taxon>Eurotiomycetes</taxon>
        <taxon>Eurotiomycetidae</taxon>
        <taxon>Eurotiales</taxon>
        <taxon>Aspergillaceae</taxon>
        <taxon>Aspergillus</taxon>
        <taxon>Aspergillus subgen. Nidulantes</taxon>
    </lineage>
</organism>
<dbReference type="Proteomes" id="UP000054771">
    <property type="component" value="Unassembled WGS sequence"/>
</dbReference>
<dbReference type="AlphaFoldDB" id="A0A0U5G3P2"/>
<name>A0A0U5G3P2_ASPCI</name>
<proteinExistence type="predicted"/>
<gene>
    <name evidence="2" type="ORF">ASPCAL06944</name>
</gene>
<feature type="region of interest" description="Disordered" evidence="1">
    <location>
        <begin position="246"/>
        <end position="282"/>
    </location>
</feature>
<accession>A0A0U5G3P2</accession>
<feature type="compositionally biased region" description="Polar residues" evidence="1">
    <location>
        <begin position="198"/>
        <end position="223"/>
    </location>
</feature>
<feature type="compositionally biased region" description="Basic and acidic residues" evidence="1">
    <location>
        <begin position="185"/>
        <end position="197"/>
    </location>
</feature>
<keyword evidence="3" id="KW-1185">Reference proteome</keyword>
<dbReference type="OrthoDB" id="4391456at2759"/>
<feature type="region of interest" description="Disordered" evidence="1">
    <location>
        <begin position="168"/>
        <end position="228"/>
    </location>
</feature>
<sequence>MNQLTVHLERAYIYENGRTCYQTLSEGQCAGLAGQMGKSFKTLSSIDSLQIDSVLKRILRVKLIHSYELRKDSNFVCQRVFPLNPASITSKPLSLRVAFEESFSDNIPPGPLILEDGKLAKLAHRFWEELEMIRSLDETQIKDVLGRICDIGCLQLYYVWLVPATTDSDTLSSGLGKPTSSANETPKRTNSEAESKLSNRPATEPSQQNTSDPTHSNKHSGITSEAPRTETVACLVSTSPAIIDGAEAYPTPLSDSTQPKRRTLSVSLPSPTRKKPRQREQTRGIIRSNTTAESLLKGCNFNGKYLGDDGIREVLKADAYLLPPDPQMLRHLSDQWHNNLSQGRHALGLPQEWIGVQAAWSYICELETGNLDPIAENVAYMLYHINYSELCQHPEKYCPRACKDGRRNQTWVLDCIIEAAYPDDRSRRLKGPQLRSKISNIYKRKAQWCWEVVASLGAGVLFRDMMKHSQPYA</sequence>
<dbReference type="EMBL" id="CDMC01000005">
    <property type="protein sequence ID" value="CEL05831.1"/>
    <property type="molecule type" value="Genomic_DNA"/>
</dbReference>
<reference evidence="3" key="1">
    <citation type="journal article" date="2016" name="Genome Announc.">
        <title>Draft genome sequences of fungus Aspergillus calidoustus.</title>
        <authorList>
            <person name="Horn F."/>
            <person name="Linde J."/>
            <person name="Mattern D.J."/>
            <person name="Walther G."/>
            <person name="Guthke R."/>
            <person name="Scherlach K."/>
            <person name="Martin K."/>
            <person name="Brakhage A.A."/>
            <person name="Petzke L."/>
            <person name="Valiante V."/>
        </authorList>
    </citation>
    <scope>NUCLEOTIDE SEQUENCE [LARGE SCALE GENOMIC DNA]</scope>
    <source>
        <strain evidence="3">SF006504</strain>
    </source>
</reference>
<evidence type="ECO:0000313" key="2">
    <source>
        <dbReference type="EMBL" id="CEL05831.1"/>
    </source>
</evidence>
<evidence type="ECO:0000313" key="3">
    <source>
        <dbReference type="Proteomes" id="UP000054771"/>
    </source>
</evidence>
<protein>
    <submittedName>
        <fullName evidence="2">Uncharacterized protein</fullName>
    </submittedName>
</protein>